<keyword evidence="1" id="KW-0175">Coiled coil</keyword>
<organism evidence="4 5">
    <name type="scientific">Candidatus Borkfalkia avistercoris</name>
    <dbReference type="NCBI Taxonomy" id="2838504"/>
    <lineage>
        <taxon>Bacteria</taxon>
        <taxon>Bacillati</taxon>
        <taxon>Bacillota</taxon>
        <taxon>Clostridia</taxon>
        <taxon>Christensenellales</taxon>
        <taxon>Christensenellaceae</taxon>
        <taxon>Candidatus Borkfalkia</taxon>
    </lineage>
</organism>
<dbReference type="AlphaFoldDB" id="A0A9D2CZV5"/>
<feature type="transmembrane region" description="Helical" evidence="3">
    <location>
        <begin position="307"/>
        <end position="326"/>
    </location>
</feature>
<dbReference type="EMBL" id="DXCL01000040">
    <property type="protein sequence ID" value="HIZ03935.1"/>
    <property type="molecule type" value="Genomic_DNA"/>
</dbReference>
<evidence type="ECO:0000313" key="4">
    <source>
        <dbReference type="EMBL" id="HIZ03935.1"/>
    </source>
</evidence>
<name>A0A9D2CZV5_9FIRM</name>
<feature type="region of interest" description="Disordered" evidence="2">
    <location>
        <begin position="47"/>
        <end position="77"/>
    </location>
</feature>
<evidence type="ECO:0000256" key="1">
    <source>
        <dbReference type="SAM" id="Coils"/>
    </source>
</evidence>
<evidence type="ECO:0000313" key="5">
    <source>
        <dbReference type="Proteomes" id="UP000824132"/>
    </source>
</evidence>
<keyword evidence="3" id="KW-0812">Transmembrane</keyword>
<accession>A0A9D2CZV5</accession>
<feature type="transmembrane region" description="Helical" evidence="3">
    <location>
        <begin position="164"/>
        <end position="186"/>
    </location>
</feature>
<dbReference type="Proteomes" id="UP000824132">
    <property type="component" value="Unassembled WGS sequence"/>
</dbReference>
<comment type="caution">
    <text evidence="4">The sequence shown here is derived from an EMBL/GenBank/DDBJ whole genome shotgun (WGS) entry which is preliminary data.</text>
</comment>
<protein>
    <recommendedName>
        <fullName evidence="6">Zinc ribbon domain-containing protein</fullName>
    </recommendedName>
</protein>
<gene>
    <name evidence="4" type="ORF">H9727_06575</name>
</gene>
<evidence type="ECO:0008006" key="6">
    <source>
        <dbReference type="Google" id="ProtNLM"/>
    </source>
</evidence>
<feature type="transmembrane region" description="Helical" evidence="3">
    <location>
        <begin position="280"/>
        <end position="301"/>
    </location>
</feature>
<keyword evidence="3" id="KW-1133">Transmembrane helix</keyword>
<evidence type="ECO:0000256" key="3">
    <source>
        <dbReference type="SAM" id="Phobius"/>
    </source>
</evidence>
<sequence>MKICKNCGQQTDDSKIRCPHCGFLFEEDMDDVLRDMKSTLKNYKQQAAAEAAAAQPRPAQQSQAAAQDQPAQQPETRERFELLSEVAQLKGEVRVLQNEIERLHDAQRQNPQAAPVSVVYAQQPAGAVAAGTMPAAGVYARQPVQGDGAVAGGKAVKKRSANRVVVSVFCTLLLALSIGMFFMVWVDQWLDDFGGTMKGFQGLLYLFDKNSADVQGFVGVLATIDAHNYAGGAAISGFIQNVCHYVVQWGVVVYAACLILSLPILFSLGGKIKFRAWHRFWAWISFLVALVLFGVFCWSFGFSALTVWFLLGAGANFVRAIFLCFFKKDKFAEGGLQ</sequence>
<evidence type="ECO:0000256" key="2">
    <source>
        <dbReference type="SAM" id="MobiDB-lite"/>
    </source>
</evidence>
<proteinExistence type="predicted"/>
<feature type="transmembrane region" description="Helical" evidence="3">
    <location>
        <begin position="246"/>
        <end position="268"/>
    </location>
</feature>
<reference evidence="4" key="2">
    <citation type="submission" date="2021-04" db="EMBL/GenBank/DDBJ databases">
        <authorList>
            <person name="Gilroy R."/>
        </authorList>
    </citation>
    <scope>NUCLEOTIDE SEQUENCE</scope>
    <source>
        <strain evidence="4">CHK187-5294</strain>
    </source>
</reference>
<feature type="coiled-coil region" evidence="1">
    <location>
        <begin position="79"/>
        <end position="106"/>
    </location>
</feature>
<keyword evidence="3" id="KW-0472">Membrane</keyword>
<reference evidence="4" key="1">
    <citation type="journal article" date="2021" name="PeerJ">
        <title>Extensive microbial diversity within the chicken gut microbiome revealed by metagenomics and culture.</title>
        <authorList>
            <person name="Gilroy R."/>
            <person name="Ravi A."/>
            <person name="Getino M."/>
            <person name="Pursley I."/>
            <person name="Horton D.L."/>
            <person name="Alikhan N.F."/>
            <person name="Baker D."/>
            <person name="Gharbi K."/>
            <person name="Hall N."/>
            <person name="Watson M."/>
            <person name="Adriaenssens E.M."/>
            <person name="Foster-Nyarko E."/>
            <person name="Jarju S."/>
            <person name="Secka A."/>
            <person name="Antonio M."/>
            <person name="Oren A."/>
            <person name="Chaudhuri R.R."/>
            <person name="La Ragione R."/>
            <person name="Hildebrand F."/>
            <person name="Pallen M.J."/>
        </authorList>
    </citation>
    <scope>NUCLEOTIDE SEQUENCE</scope>
    <source>
        <strain evidence="4">CHK187-5294</strain>
    </source>
</reference>
<feature type="compositionally biased region" description="Low complexity" evidence="2">
    <location>
        <begin position="47"/>
        <end position="74"/>
    </location>
</feature>